<gene>
    <name evidence="1" type="ORF">BpHYR1_025619</name>
</gene>
<evidence type="ECO:0000313" key="1">
    <source>
        <dbReference type="EMBL" id="RNA39238.1"/>
    </source>
</evidence>
<dbReference type="Proteomes" id="UP000276133">
    <property type="component" value="Unassembled WGS sequence"/>
</dbReference>
<dbReference type="EMBL" id="REGN01000772">
    <property type="protein sequence ID" value="RNA39238.1"/>
    <property type="molecule type" value="Genomic_DNA"/>
</dbReference>
<sequence length="121" mass="14058">MYADRSTRPKFTCLGQGVLVKRVPSVDQIKVMSELGCTFVINFIFANISRIRLIKLRSQDTSKICDLTLEKENSFRKIHYKFFILNLAYCVQKIRVKKVQQSLLHYVAVSATQCRKNCLNH</sequence>
<proteinExistence type="predicted"/>
<dbReference type="AlphaFoldDB" id="A0A3M7SUH9"/>
<evidence type="ECO:0000313" key="2">
    <source>
        <dbReference type="Proteomes" id="UP000276133"/>
    </source>
</evidence>
<name>A0A3M7SUH9_BRAPC</name>
<keyword evidence="2" id="KW-1185">Reference proteome</keyword>
<reference evidence="1 2" key="1">
    <citation type="journal article" date="2018" name="Sci. Rep.">
        <title>Genomic signatures of local adaptation to the degree of environmental predictability in rotifers.</title>
        <authorList>
            <person name="Franch-Gras L."/>
            <person name="Hahn C."/>
            <person name="Garcia-Roger E.M."/>
            <person name="Carmona M.J."/>
            <person name="Serra M."/>
            <person name="Gomez A."/>
        </authorList>
    </citation>
    <scope>NUCLEOTIDE SEQUENCE [LARGE SCALE GENOMIC DNA]</scope>
    <source>
        <strain evidence="1">HYR1</strain>
    </source>
</reference>
<accession>A0A3M7SUH9</accession>
<comment type="caution">
    <text evidence="1">The sequence shown here is derived from an EMBL/GenBank/DDBJ whole genome shotgun (WGS) entry which is preliminary data.</text>
</comment>
<protein>
    <submittedName>
        <fullName evidence="1">Uncharacterized protein</fullName>
    </submittedName>
</protein>
<organism evidence="1 2">
    <name type="scientific">Brachionus plicatilis</name>
    <name type="common">Marine rotifer</name>
    <name type="synonym">Brachionus muelleri</name>
    <dbReference type="NCBI Taxonomy" id="10195"/>
    <lineage>
        <taxon>Eukaryota</taxon>
        <taxon>Metazoa</taxon>
        <taxon>Spiralia</taxon>
        <taxon>Gnathifera</taxon>
        <taxon>Rotifera</taxon>
        <taxon>Eurotatoria</taxon>
        <taxon>Monogononta</taxon>
        <taxon>Pseudotrocha</taxon>
        <taxon>Ploima</taxon>
        <taxon>Brachionidae</taxon>
        <taxon>Brachionus</taxon>
    </lineage>
</organism>